<dbReference type="GO" id="GO:0016491">
    <property type="term" value="F:oxidoreductase activity"/>
    <property type="evidence" value="ECO:0007669"/>
    <property type="project" value="UniProtKB-KW"/>
</dbReference>
<dbReference type="PANTHER" id="PTHR42949">
    <property type="entry name" value="ANAEROBIC GLYCEROL-3-PHOSPHATE DEHYDROGENASE SUBUNIT B"/>
    <property type="match status" value="1"/>
</dbReference>
<dbReference type="Pfam" id="PF07992">
    <property type="entry name" value="Pyr_redox_2"/>
    <property type="match status" value="1"/>
</dbReference>
<evidence type="ECO:0000259" key="2">
    <source>
        <dbReference type="Pfam" id="PF07992"/>
    </source>
</evidence>
<dbReference type="PATRIC" id="fig|991905.3.peg.3239"/>
<dbReference type="PRINTS" id="PR00469">
    <property type="entry name" value="PNDRDTASEII"/>
</dbReference>
<dbReference type="HOGENOM" id="CLU_030705_1_0_5"/>
<evidence type="ECO:0000313" key="4">
    <source>
        <dbReference type="Proteomes" id="UP000008130"/>
    </source>
</evidence>
<dbReference type="PANTHER" id="PTHR42949:SF3">
    <property type="entry name" value="ANAEROBIC GLYCEROL-3-PHOSPHATE DEHYDROGENASE SUBUNIT B"/>
    <property type="match status" value="1"/>
</dbReference>
<dbReference type="KEGG" id="pgv:SL003B_3154"/>
<evidence type="ECO:0000256" key="1">
    <source>
        <dbReference type="ARBA" id="ARBA00023002"/>
    </source>
</evidence>
<dbReference type="Proteomes" id="UP000008130">
    <property type="component" value="Chromosome"/>
</dbReference>
<dbReference type="Gene3D" id="3.50.50.60">
    <property type="entry name" value="FAD/NAD(P)-binding domain"/>
    <property type="match status" value="1"/>
</dbReference>
<name>F2IWZ9_POLGS</name>
<dbReference type="AlphaFoldDB" id="F2IWZ9"/>
<evidence type="ECO:0000313" key="3">
    <source>
        <dbReference type="EMBL" id="ADZ71576.1"/>
    </source>
</evidence>
<organism evidence="3 4">
    <name type="scientific">Polymorphum gilvum (strain LMG 25793 / CGMCC 1.9160 / SL003B-26A1)</name>
    <dbReference type="NCBI Taxonomy" id="991905"/>
    <lineage>
        <taxon>Bacteria</taxon>
        <taxon>Pseudomonadati</taxon>
        <taxon>Pseudomonadota</taxon>
        <taxon>Alphaproteobacteria</taxon>
        <taxon>Rhodobacterales</taxon>
        <taxon>Paracoccaceae</taxon>
        <taxon>Polymorphum</taxon>
    </lineage>
</organism>
<dbReference type="InterPro" id="IPR036188">
    <property type="entry name" value="FAD/NAD-bd_sf"/>
</dbReference>
<reference evidence="3 4" key="1">
    <citation type="journal article" date="2011" name="J. Bacteriol.">
        <title>Complete genome sequence of Polymorphum gilvum SL003B-26A1T, a crude oil-degrading bacterium from oil-polluted saline soil.</title>
        <authorList>
            <person name="Li S.G."/>
            <person name="Tang Y.Q."/>
            <person name="Nie Y."/>
            <person name="Cai M."/>
            <person name="Wu X.L."/>
        </authorList>
    </citation>
    <scope>NUCLEOTIDE SEQUENCE [LARGE SCALE GENOMIC DNA]</scope>
    <source>
        <strain evidence="4">LMG 25793 / CGMCC 1.9160 / SL003B-26A1</strain>
    </source>
</reference>
<proteinExistence type="predicted"/>
<sequence>MSDLDVLVIGGGPAGMAAAVAAARSGLKVDLVEQRSTLGGAIYRLPMEGAAPVPQSPAALQRRDALLDAVRTAGIRVRRSSVFLGIDAAGLALVEDRQAGRLEALNARAVILALGAVEKVLPRPGWDLPGVVTAGGLQVMMKETGRPPQGRVLLAGSGPLLLALAAQMIRMGNPPVAVVEAGDPLAHPVSGAGMLAHPALMQEAAAYLRDIVKARVLWMRGTRVQRITAAAGALVASVRDRRGGEHDIVADRIALHDGIRSNDFGLPADRAASGHGPIVLRAGDCREALGAVAAEADGRRTTQRVTALLTGEADASRRMDRTLASMRHAQTLIGRLFAPVGGASPLADLPDETVLCRCEGRTVADLRSLLAEPDLPSGHEVKLNGRFAMGACQGRFCAANVATLMNELRPAERDVGVRDLTGQRWPVRPVAIGALIRPHDEPDQ</sequence>
<dbReference type="RefSeq" id="WP_013653887.1">
    <property type="nucleotide sequence ID" value="NC_015259.1"/>
</dbReference>
<gene>
    <name evidence="3" type="ordered locus">SL003B_3154</name>
</gene>
<dbReference type="EMBL" id="CP002568">
    <property type="protein sequence ID" value="ADZ71576.1"/>
    <property type="molecule type" value="Genomic_DNA"/>
</dbReference>
<dbReference type="eggNOG" id="COG0446">
    <property type="taxonomic scope" value="Bacteria"/>
</dbReference>
<dbReference type="OrthoDB" id="9801699at2"/>
<dbReference type="Gene3D" id="1.10.10.1100">
    <property type="entry name" value="BFD-like [2Fe-2S]-binding domain"/>
    <property type="match status" value="1"/>
</dbReference>
<dbReference type="InterPro" id="IPR051691">
    <property type="entry name" value="Metab_Enz_Cyan_OpOx_G3PDH"/>
</dbReference>
<dbReference type="STRING" id="991905.SL003B_3154"/>
<dbReference type="Gene3D" id="3.40.50.720">
    <property type="entry name" value="NAD(P)-binding Rossmann-like Domain"/>
    <property type="match status" value="1"/>
</dbReference>
<dbReference type="InterPro" id="IPR023753">
    <property type="entry name" value="FAD/NAD-binding_dom"/>
</dbReference>
<feature type="domain" description="FAD/NAD(P)-binding" evidence="2">
    <location>
        <begin position="5"/>
        <end position="266"/>
    </location>
</feature>
<dbReference type="InterPro" id="IPR041854">
    <property type="entry name" value="BFD-like_2Fe2S-bd_dom_sf"/>
</dbReference>
<keyword evidence="1" id="KW-0560">Oxidoreductase</keyword>
<accession>F2IWZ9</accession>
<dbReference type="SUPFAM" id="SSF51905">
    <property type="entry name" value="FAD/NAD(P)-binding domain"/>
    <property type="match status" value="1"/>
</dbReference>
<dbReference type="PRINTS" id="PR00368">
    <property type="entry name" value="FADPNR"/>
</dbReference>
<keyword evidence="4" id="KW-1185">Reference proteome</keyword>
<protein>
    <submittedName>
        <fullName evidence="3">BFD domain protein (2Fe-2S)-binding domain protein</fullName>
    </submittedName>
</protein>